<accession>A0A1H3XI81</accession>
<sequence>MSYMKRFAGLVCAVAAIVFFASCSKDKESGSLSFNSPAVFLSAGQTVTVGFKSVNLQNLSVTNKPTGWAEPTIDVAAQTLTITAPATFDDDEVRTGSLVLAGTPKGGSSVSATLFVGVVESKDLSGKPANSYIVSKPDHNYLISAMHRGDIMAVLPASVDVVWQSKSGLIQYTELREDGKVSFYVGADSDDEKKIKEGNAVIGAYDAGGTLIWSWHIWAVNYDPEKTENQVVFNGYAMMNRNLGALANDNSTAEKILASYGLYYQWGRKDPFIGPSSYNAANGASASMYNGGGSRVYMKTEVSSAEAGTMDYAVRNPLTFIVGVSGSEYDWLWSAHSDDLWGDTKTVNDPCPYGWRVAPAAAFNDLSIVGAPAAGDADKFGWTLGENGNESLFIGAGRRIYRHTQENDTQGGGSIQNFYPTPIDKQVRSSALYNQPWVGYYWTTGTVAGTQSSAFYFWFDKADPANSGVQNNTPQRRANGMQVRCVKVE</sequence>
<protein>
    <submittedName>
        <fullName evidence="2">Succinogenes major domain (Fib_succ_major)</fullName>
    </submittedName>
</protein>
<organism evidence="2 3">
    <name type="scientific">Alistipes timonensis JC136</name>
    <dbReference type="NCBI Taxonomy" id="1033731"/>
    <lineage>
        <taxon>Bacteria</taxon>
        <taxon>Pseudomonadati</taxon>
        <taxon>Bacteroidota</taxon>
        <taxon>Bacteroidia</taxon>
        <taxon>Bacteroidales</taxon>
        <taxon>Rikenellaceae</taxon>
        <taxon>Alistipes</taxon>
    </lineage>
</organism>
<dbReference type="STRING" id="1033731.SAMN05444145_101228"/>
<dbReference type="PROSITE" id="PS51257">
    <property type="entry name" value="PROKAR_LIPOPROTEIN"/>
    <property type="match status" value="1"/>
</dbReference>
<gene>
    <name evidence="2" type="ORF">SAMN05444145_101228</name>
</gene>
<evidence type="ECO:0000256" key="1">
    <source>
        <dbReference type="SAM" id="SignalP"/>
    </source>
</evidence>
<dbReference type="AlphaFoldDB" id="A0A1H3XI81"/>
<name>A0A1H3XI81_9BACT</name>
<proteinExistence type="predicted"/>
<dbReference type="Proteomes" id="UP000183253">
    <property type="component" value="Unassembled WGS sequence"/>
</dbReference>
<feature type="chain" id="PRO_5010367550" evidence="1">
    <location>
        <begin position="25"/>
        <end position="489"/>
    </location>
</feature>
<evidence type="ECO:0000313" key="2">
    <source>
        <dbReference type="EMBL" id="SDZ99117.1"/>
    </source>
</evidence>
<keyword evidence="1" id="KW-0732">Signal</keyword>
<feature type="signal peptide" evidence="1">
    <location>
        <begin position="1"/>
        <end position="24"/>
    </location>
</feature>
<reference evidence="2 3" key="1">
    <citation type="submission" date="2016-10" db="EMBL/GenBank/DDBJ databases">
        <authorList>
            <person name="de Groot N.N."/>
        </authorList>
    </citation>
    <scope>NUCLEOTIDE SEQUENCE [LARGE SCALE GENOMIC DNA]</scope>
    <source>
        <strain evidence="2 3">DSM 25383</strain>
    </source>
</reference>
<evidence type="ECO:0000313" key="3">
    <source>
        <dbReference type="Proteomes" id="UP000183253"/>
    </source>
</evidence>
<dbReference type="EMBL" id="FNRI01000001">
    <property type="protein sequence ID" value="SDZ99117.1"/>
    <property type="molecule type" value="Genomic_DNA"/>
</dbReference>
<keyword evidence="3" id="KW-1185">Reference proteome</keyword>